<proteinExistence type="inferred from homology"/>
<dbReference type="OrthoDB" id="273452at2759"/>
<feature type="compositionally biased region" description="Basic and acidic residues" evidence="3">
    <location>
        <begin position="508"/>
        <end position="520"/>
    </location>
</feature>
<dbReference type="InterPro" id="IPR029058">
    <property type="entry name" value="AB_hydrolase_fold"/>
</dbReference>
<dbReference type="AlphaFoldDB" id="T5A6N8"/>
<protein>
    <submittedName>
        <fullName evidence="6">Lipid particle protein</fullName>
    </submittedName>
</protein>
<dbReference type="PANTHER" id="PTHR12482:SF65">
    <property type="entry name" value="ESTERASE, PUTATIVE (AFU_ORTHOLOGUE AFUA_3G12320)-RELATED"/>
    <property type="match status" value="1"/>
</dbReference>
<evidence type="ECO:0000259" key="5">
    <source>
        <dbReference type="PROSITE" id="PS50904"/>
    </source>
</evidence>
<dbReference type="Gene3D" id="3.40.50.1820">
    <property type="entry name" value="alpha/beta hydrolase"/>
    <property type="match status" value="1"/>
</dbReference>
<dbReference type="PROSITE" id="PS50904">
    <property type="entry name" value="PRELI_MSF1"/>
    <property type="match status" value="1"/>
</dbReference>
<sequence length="765" mass="85828">MSKKLGENGDYIGGSPEADHLCVLVHGLWGNSDHMRNIAKALRSRYPPDELYMLLAKRNSGSFTYDGIELGGERRVCAEIEDEMRAIETRGGKIKKLSIIGYSLGGLVSRYAVGLLYAKGILDSVECMNFATFVSPHLGVRTPLKGWHNHMWNVVGARSLSMSGRQLFTIDKFRDTGRPLLSVLADPASIFMLGQRKFKRHTLYTNVVNDRSAVHYTTGIQKTDPYRQDLDSIKPNYIKGGEGVIMDPEYPFMVQPKVDSGATLSSATSTALKWTKRAPLMLVIAFLVPIGTIAFLCNSIVQTIRSSGRIKQHEKGQATFNIDDYRVPLLIKELRGEVERAYGAINSSQNQDFLATDDEDDEDDYMGPEEKRVMSRERRLSVLAQPTLALTPEQFEMIRSLDALKWRKYPVWIHRDRHSHAAIIVRMEKRTFDEGWVVLRHYANEEFLETENRTTFRHASGTRRRALGTDPLIAGQTTVTCRCLDWWGPVSTTAPQGKQANHSPESAHSQRDINTLDRSSRSSRRPIPPVTMVLTHTTGHTYSHPFPTVTLAYFLRYSSPQLNPFATHVLSTDTISSHVDPKTRQLHTTRIHLKKSRMPNAIFKLLPAGVTGGGSSGEKASYILETTVVDIREGWMKTESRNLNFTGVLSVIEKQHFSLPSEAERGLAARNETDVVTSVVFRSRLGEKLRGRLGQAQEDGWLSGFIGGWGAKGIQRSIESLASTKTLDQLGKSRDGMRLVLERIRNNGVIGVLESLHRERQRQTA</sequence>
<organism evidence="6 7">
    <name type="scientific">Ophiocordyceps sinensis (strain Co18 / CGMCC 3.14243)</name>
    <name type="common">Yarsagumba caterpillar fungus</name>
    <name type="synonym">Hirsutella sinensis</name>
    <dbReference type="NCBI Taxonomy" id="911162"/>
    <lineage>
        <taxon>Eukaryota</taxon>
        <taxon>Fungi</taxon>
        <taxon>Dikarya</taxon>
        <taxon>Ascomycota</taxon>
        <taxon>Pezizomycotina</taxon>
        <taxon>Sordariomycetes</taxon>
        <taxon>Hypocreomycetidae</taxon>
        <taxon>Hypocreales</taxon>
        <taxon>Ophiocordycipitaceae</taxon>
        <taxon>Ophiocordyceps</taxon>
    </lineage>
</organism>
<keyword evidence="4" id="KW-1133">Transmembrane helix</keyword>
<evidence type="ECO:0000256" key="1">
    <source>
        <dbReference type="ARBA" id="ARBA00007920"/>
    </source>
</evidence>
<keyword evidence="4" id="KW-0472">Membrane</keyword>
<dbReference type="InterPro" id="IPR044294">
    <property type="entry name" value="Lipase-like"/>
</dbReference>
<dbReference type="InterPro" id="IPR007751">
    <property type="entry name" value="DUF676_lipase-like"/>
</dbReference>
<dbReference type="PANTHER" id="PTHR12482">
    <property type="entry name" value="LIPASE ROG1-RELATED-RELATED"/>
    <property type="match status" value="1"/>
</dbReference>
<dbReference type="GO" id="GO:0047372">
    <property type="term" value="F:monoacylglycerol lipase activity"/>
    <property type="evidence" value="ECO:0007669"/>
    <property type="project" value="TreeGrafter"/>
</dbReference>
<gene>
    <name evidence="6" type="ORF">OCS_06219</name>
</gene>
<evidence type="ECO:0000256" key="2">
    <source>
        <dbReference type="ARBA" id="ARBA00022963"/>
    </source>
</evidence>
<evidence type="ECO:0000313" key="6">
    <source>
        <dbReference type="EMBL" id="EQK98070.1"/>
    </source>
</evidence>
<dbReference type="Proteomes" id="UP000019374">
    <property type="component" value="Unassembled WGS sequence"/>
</dbReference>
<evidence type="ECO:0000256" key="4">
    <source>
        <dbReference type="SAM" id="Phobius"/>
    </source>
</evidence>
<dbReference type="eggNOG" id="KOG3337">
    <property type="taxonomic scope" value="Eukaryota"/>
</dbReference>
<feature type="compositionally biased region" description="Polar residues" evidence="3">
    <location>
        <begin position="494"/>
        <end position="507"/>
    </location>
</feature>
<dbReference type="SUPFAM" id="SSF53474">
    <property type="entry name" value="alpha/beta-Hydrolases"/>
    <property type="match status" value="1"/>
</dbReference>
<keyword evidence="4" id="KW-0812">Transmembrane</keyword>
<dbReference type="Pfam" id="PF04707">
    <property type="entry name" value="PRELI"/>
    <property type="match status" value="1"/>
</dbReference>
<dbReference type="InterPro" id="IPR006797">
    <property type="entry name" value="PRELI/MSF1_dom"/>
</dbReference>
<dbReference type="Pfam" id="PF05057">
    <property type="entry name" value="DUF676"/>
    <property type="match status" value="1"/>
</dbReference>
<dbReference type="EMBL" id="KE655675">
    <property type="protein sequence ID" value="EQK98070.1"/>
    <property type="molecule type" value="Genomic_DNA"/>
</dbReference>
<feature type="domain" description="PRELI/MSF1" evidence="5">
    <location>
        <begin position="532"/>
        <end position="749"/>
    </location>
</feature>
<accession>T5A6N8</accession>
<comment type="similarity">
    <text evidence="1">Belongs to the putative lipase ROG1 family.</text>
</comment>
<name>T5A6N8_OPHSC</name>
<feature type="region of interest" description="Disordered" evidence="3">
    <location>
        <begin position="494"/>
        <end position="528"/>
    </location>
</feature>
<keyword evidence="2" id="KW-0442">Lipid degradation</keyword>
<dbReference type="GO" id="GO:0016042">
    <property type="term" value="P:lipid catabolic process"/>
    <property type="evidence" value="ECO:0007669"/>
    <property type="project" value="UniProtKB-KW"/>
</dbReference>
<reference evidence="6 7" key="1">
    <citation type="journal article" date="2013" name="Chin. Sci. Bull.">
        <title>Genome survey uncovers the secrets of sex and lifestyle in caterpillar fungus.</title>
        <authorList>
            <person name="Hu X."/>
            <person name="Zhang Y."/>
            <person name="Xiao G."/>
            <person name="Zheng P."/>
            <person name="Xia Y."/>
            <person name="Zhang X."/>
            <person name="St Leger R.J."/>
            <person name="Liu X."/>
            <person name="Wang C."/>
        </authorList>
    </citation>
    <scope>NUCLEOTIDE SEQUENCE [LARGE SCALE GENOMIC DNA]</scope>
    <source>
        <strain evidence="7">Co18 / CGMCC 3.14243</strain>
        <tissue evidence="6">Fruit-body</tissue>
    </source>
</reference>
<evidence type="ECO:0000313" key="7">
    <source>
        <dbReference type="Proteomes" id="UP000019374"/>
    </source>
</evidence>
<dbReference type="eggNOG" id="KOG4372">
    <property type="taxonomic scope" value="Eukaryota"/>
</dbReference>
<dbReference type="HOGENOM" id="CLU_364893_0_0_1"/>
<dbReference type="GO" id="GO:0005811">
    <property type="term" value="C:lipid droplet"/>
    <property type="evidence" value="ECO:0007669"/>
    <property type="project" value="TreeGrafter"/>
</dbReference>
<dbReference type="GO" id="GO:0004622">
    <property type="term" value="F:phosphatidylcholine lysophospholipase activity"/>
    <property type="evidence" value="ECO:0007669"/>
    <property type="project" value="TreeGrafter"/>
</dbReference>
<keyword evidence="2" id="KW-0443">Lipid metabolism</keyword>
<feature type="transmembrane region" description="Helical" evidence="4">
    <location>
        <begin position="280"/>
        <end position="301"/>
    </location>
</feature>
<evidence type="ECO:0000256" key="3">
    <source>
        <dbReference type="SAM" id="MobiDB-lite"/>
    </source>
</evidence>